<dbReference type="InterPro" id="IPR025716">
    <property type="entry name" value="Post-transcriptional_regulator"/>
</dbReference>
<dbReference type="Proteomes" id="UP001597120">
    <property type="component" value="Unassembled WGS sequence"/>
</dbReference>
<sequence>MDHERPFTTEELEEVILHLCRMKAEEFAVIGYEQVSEREIRNYFNDKYRHKGHPPLHQLVNDILSLSVPQFMNWMTMQAFKGAPF</sequence>
<organism evidence="1 2">
    <name type="scientific">Paenibacillus residui</name>
    <dbReference type="NCBI Taxonomy" id="629724"/>
    <lineage>
        <taxon>Bacteria</taxon>
        <taxon>Bacillati</taxon>
        <taxon>Bacillota</taxon>
        <taxon>Bacilli</taxon>
        <taxon>Bacillales</taxon>
        <taxon>Paenibacillaceae</taxon>
        <taxon>Paenibacillus</taxon>
    </lineage>
</organism>
<reference evidence="2" key="1">
    <citation type="journal article" date="2019" name="Int. J. Syst. Evol. Microbiol.">
        <title>The Global Catalogue of Microorganisms (GCM) 10K type strain sequencing project: providing services to taxonomists for standard genome sequencing and annotation.</title>
        <authorList>
            <consortium name="The Broad Institute Genomics Platform"/>
            <consortium name="The Broad Institute Genome Sequencing Center for Infectious Disease"/>
            <person name="Wu L."/>
            <person name="Ma J."/>
        </authorList>
    </citation>
    <scope>NUCLEOTIDE SEQUENCE [LARGE SCALE GENOMIC DNA]</scope>
    <source>
        <strain evidence="2">CCUG 57263</strain>
    </source>
</reference>
<protein>
    <submittedName>
        <fullName evidence="1">Post-transcriptional regulator</fullName>
    </submittedName>
</protein>
<dbReference type="EMBL" id="JBHTIU010000074">
    <property type="protein sequence ID" value="MFD0871189.1"/>
    <property type="molecule type" value="Genomic_DNA"/>
</dbReference>
<evidence type="ECO:0000313" key="2">
    <source>
        <dbReference type="Proteomes" id="UP001597120"/>
    </source>
</evidence>
<gene>
    <name evidence="1" type="ORF">ACFQ03_18770</name>
</gene>
<dbReference type="RefSeq" id="WP_379290108.1">
    <property type="nucleotide sequence ID" value="NZ_JBHTIU010000074.1"/>
</dbReference>
<dbReference type="Pfam" id="PF13797">
    <property type="entry name" value="Post_transc_reg"/>
    <property type="match status" value="1"/>
</dbReference>
<name>A0ABW3DG32_9BACL</name>
<keyword evidence="2" id="KW-1185">Reference proteome</keyword>
<evidence type="ECO:0000313" key="1">
    <source>
        <dbReference type="EMBL" id="MFD0871189.1"/>
    </source>
</evidence>
<accession>A0ABW3DG32</accession>
<comment type="caution">
    <text evidence="1">The sequence shown here is derived from an EMBL/GenBank/DDBJ whole genome shotgun (WGS) entry which is preliminary data.</text>
</comment>
<proteinExistence type="predicted"/>